<evidence type="ECO:0000256" key="5">
    <source>
        <dbReference type="ARBA" id="ARBA00022692"/>
    </source>
</evidence>
<dbReference type="PANTHER" id="PTHR30269">
    <property type="entry name" value="TRANSMEMBRANE PROTEIN YFCA"/>
    <property type="match status" value="1"/>
</dbReference>
<evidence type="ECO:0000313" key="10">
    <source>
        <dbReference type="Proteomes" id="UP000198641"/>
    </source>
</evidence>
<feature type="transmembrane region" description="Helical" evidence="8">
    <location>
        <begin position="204"/>
        <end position="222"/>
    </location>
</feature>
<keyword evidence="6 8" id="KW-1133">Transmembrane helix</keyword>
<comment type="subcellular location">
    <subcellularLocation>
        <location evidence="1 8">Cell membrane</location>
        <topology evidence="1 8">Multi-pass membrane protein</topology>
    </subcellularLocation>
</comment>
<dbReference type="Pfam" id="PF01925">
    <property type="entry name" value="TauE"/>
    <property type="match status" value="1"/>
</dbReference>
<organism evidence="9 10">
    <name type="scientific">Onishia taeanensis</name>
    <dbReference type="NCBI Taxonomy" id="284577"/>
    <lineage>
        <taxon>Bacteria</taxon>
        <taxon>Pseudomonadati</taxon>
        <taxon>Pseudomonadota</taxon>
        <taxon>Gammaproteobacteria</taxon>
        <taxon>Oceanospirillales</taxon>
        <taxon>Halomonadaceae</taxon>
        <taxon>Onishia</taxon>
    </lineage>
</organism>
<evidence type="ECO:0000256" key="1">
    <source>
        <dbReference type="ARBA" id="ARBA00004651"/>
    </source>
</evidence>
<name>A0A1G7UW37_9GAMM</name>
<feature type="transmembrane region" description="Helical" evidence="8">
    <location>
        <begin position="179"/>
        <end position="198"/>
    </location>
</feature>
<feature type="transmembrane region" description="Helical" evidence="8">
    <location>
        <begin position="234"/>
        <end position="251"/>
    </location>
</feature>
<dbReference type="GO" id="GO:0005886">
    <property type="term" value="C:plasma membrane"/>
    <property type="evidence" value="ECO:0007669"/>
    <property type="project" value="UniProtKB-SubCell"/>
</dbReference>
<comment type="similarity">
    <text evidence="2 8">Belongs to the 4-toluene sulfonate uptake permease (TSUP) (TC 2.A.102) family.</text>
</comment>
<keyword evidence="4 8" id="KW-1003">Cell membrane</keyword>
<keyword evidence="5 8" id="KW-0812">Transmembrane</keyword>
<evidence type="ECO:0000256" key="2">
    <source>
        <dbReference type="ARBA" id="ARBA00009142"/>
    </source>
</evidence>
<feature type="transmembrane region" description="Helical" evidence="8">
    <location>
        <begin position="7"/>
        <end position="29"/>
    </location>
</feature>
<evidence type="ECO:0000256" key="8">
    <source>
        <dbReference type="RuleBase" id="RU363041"/>
    </source>
</evidence>
<keyword evidence="7 8" id="KW-0472">Membrane</keyword>
<evidence type="ECO:0000256" key="7">
    <source>
        <dbReference type="ARBA" id="ARBA00023136"/>
    </source>
</evidence>
<accession>A0A1G7UW37</accession>
<keyword evidence="10" id="KW-1185">Reference proteome</keyword>
<dbReference type="OrthoDB" id="9807082at2"/>
<evidence type="ECO:0000256" key="3">
    <source>
        <dbReference type="ARBA" id="ARBA00022448"/>
    </source>
</evidence>
<reference evidence="9 10" key="1">
    <citation type="submission" date="2016-10" db="EMBL/GenBank/DDBJ databases">
        <authorList>
            <person name="de Groot N.N."/>
        </authorList>
    </citation>
    <scope>NUCLEOTIDE SEQUENCE [LARGE SCALE GENOMIC DNA]</scope>
    <source>
        <strain evidence="9 10">BH539</strain>
    </source>
</reference>
<proteinExistence type="inferred from homology"/>
<dbReference type="InterPro" id="IPR002781">
    <property type="entry name" value="TM_pro_TauE-like"/>
</dbReference>
<dbReference type="PANTHER" id="PTHR30269:SF0">
    <property type="entry name" value="MEMBRANE TRANSPORTER PROTEIN YFCA-RELATED"/>
    <property type="match status" value="1"/>
</dbReference>
<dbReference type="STRING" id="284577.SAMN05216571_1176"/>
<feature type="transmembrane region" description="Helical" evidence="8">
    <location>
        <begin position="141"/>
        <end position="167"/>
    </location>
</feature>
<evidence type="ECO:0000256" key="6">
    <source>
        <dbReference type="ARBA" id="ARBA00022989"/>
    </source>
</evidence>
<feature type="transmembrane region" description="Helical" evidence="8">
    <location>
        <begin position="102"/>
        <end position="121"/>
    </location>
</feature>
<dbReference type="Proteomes" id="UP000198641">
    <property type="component" value="Unassembled WGS sequence"/>
</dbReference>
<dbReference type="RefSeq" id="WP_092528425.1">
    <property type="nucleotide sequence ID" value="NZ_FNCI01000017.1"/>
</dbReference>
<dbReference type="AlphaFoldDB" id="A0A1G7UW37"/>
<evidence type="ECO:0000313" key="9">
    <source>
        <dbReference type="EMBL" id="SDG51518.1"/>
    </source>
</evidence>
<dbReference type="InterPro" id="IPR052017">
    <property type="entry name" value="TSUP"/>
</dbReference>
<gene>
    <name evidence="9" type="ORF">SAMN05216571_1176</name>
</gene>
<protein>
    <recommendedName>
        <fullName evidence="8">Probable membrane transporter protein</fullName>
    </recommendedName>
</protein>
<feature type="transmembrane region" description="Helical" evidence="8">
    <location>
        <begin position="77"/>
        <end position="97"/>
    </location>
</feature>
<dbReference type="EMBL" id="FNCI01000017">
    <property type="protein sequence ID" value="SDG51518.1"/>
    <property type="molecule type" value="Genomic_DNA"/>
</dbReference>
<evidence type="ECO:0000256" key="4">
    <source>
        <dbReference type="ARBA" id="ARBA00022475"/>
    </source>
</evidence>
<keyword evidence="3" id="KW-0813">Transport</keyword>
<sequence length="252" mass="26968">MTAFPSLYDALALIAIGGLAGFINVLSAGGSMLTLPLLMFLGLPAQVANGTNRVSIVFQSLSAVGNFRRAGASQVGLSLRLAVPSVIGSLLGVWLALQVSDALFEAVLVTVMAASALMMLLPQPQLETRPLTRERLTPLVYLAMFAIGIYGGFIQVGVGVLFIVVLYRLLKIDLAQVNVFKVFIILIYTLPALALFLYHDQVRWSYGLLLAVGSMSGAWLAVRVNMGPRGALWVRWLTLAVIGAIIVRLVVG</sequence>